<dbReference type="InterPro" id="IPR000700">
    <property type="entry name" value="PAS-assoc_C"/>
</dbReference>
<accession>V2U7F0</accession>
<evidence type="ECO:0000256" key="4">
    <source>
        <dbReference type="SAM" id="Coils"/>
    </source>
</evidence>
<protein>
    <recommendedName>
        <fullName evidence="2">diguanylate cyclase</fullName>
        <ecNumber evidence="2">2.7.7.65</ecNumber>
    </recommendedName>
</protein>
<keyword evidence="4" id="KW-0175">Coiled coil</keyword>
<feature type="domain" description="PAC" evidence="5">
    <location>
        <begin position="81"/>
        <end position="132"/>
    </location>
</feature>
<dbReference type="RefSeq" id="WP_004902169.1">
    <property type="nucleotide sequence ID" value="NZ_BBTI01000006.1"/>
</dbReference>
<evidence type="ECO:0000256" key="2">
    <source>
        <dbReference type="ARBA" id="ARBA00012528"/>
    </source>
</evidence>
<dbReference type="Pfam" id="PF00990">
    <property type="entry name" value="GGDEF"/>
    <property type="match status" value="1"/>
</dbReference>
<dbReference type="Gene3D" id="3.30.70.270">
    <property type="match status" value="1"/>
</dbReference>
<dbReference type="SUPFAM" id="SSF55785">
    <property type="entry name" value="PYP-like sensor domain (PAS domain)"/>
    <property type="match status" value="1"/>
</dbReference>
<sequence>MNEQKEWQFYKALVETTKAIPWKIDWETKEFSYIGPQIEGILGWSPNTWKTVQDWIDRMHPEDRESTLNMCITLCNEGTDHEADYRVLNQKGGYVWIRDVVHVLRENNKTTALIGFMFDISERKRLELELEQLNKRNQELLLQDPLTQVSNRQALKERLEQEFKRAQCNQSPLSILFIDIDHFKKYNDEHGHLQGDYCLVAVAQLLKQMFSRPCDFVARFGGEEFVVLLPETSQEEAIQLAEHFRKAVSRIEMPLITAPQKPKITVSIGVNTHGKTQQYLTVESFIRSADELLYLAKDQGRNQVRYYSL</sequence>
<dbReference type="GO" id="GO:0043709">
    <property type="term" value="P:cell adhesion involved in single-species biofilm formation"/>
    <property type="evidence" value="ECO:0007669"/>
    <property type="project" value="TreeGrafter"/>
</dbReference>
<evidence type="ECO:0000259" key="6">
    <source>
        <dbReference type="PROSITE" id="PS50887"/>
    </source>
</evidence>
<comment type="cofactor">
    <cofactor evidence="1">
        <name>Mg(2+)</name>
        <dbReference type="ChEBI" id="CHEBI:18420"/>
    </cofactor>
</comment>
<dbReference type="FunFam" id="3.30.70.270:FF:000001">
    <property type="entry name" value="Diguanylate cyclase domain protein"/>
    <property type="match status" value="1"/>
</dbReference>
<name>V2U7F0_9GAMM</name>
<reference evidence="7 8" key="1">
    <citation type="submission" date="2013-10" db="EMBL/GenBank/DDBJ databases">
        <title>The Genome Sequence of Acinetobacter brisouii CIP 110357.</title>
        <authorList>
            <consortium name="The Broad Institute Genomics Platform"/>
            <consortium name="The Broad Institute Genome Sequencing Center for Infectious Disease"/>
            <person name="Cerqueira G."/>
            <person name="Feldgarden M."/>
            <person name="Courvalin P."/>
            <person name="Grillot-Courvalin C."/>
            <person name="Clermont D."/>
            <person name="Rocha E."/>
            <person name="Yoon E.-J."/>
            <person name="Nemec A."/>
            <person name="Young S.K."/>
            <person name="Zeng Q."/>
            <person name="Gargeya S."/>
            <person name="Fitzgerald M."/>
            <person name="Abouelleil A."/>
            <person name="Alvarado L."/>
            <person name="Berlin A.M."/>
            <person name="Chapman S.B."/>
            <person name="Gainer-Dewar J."/>
            <person name="Goldberg J."/>
            <person name="Gnerre S."/>
            <person name="Griggs A."/>
            <person name="Gujja S."/>
            <person name="Hansen M."/>
            <person name="Howarth C."/>
            <person name="Imamovic A."/>
            <person name="Ireland A."/>
            <person name="Larimer J."/>
            <person name="McCowan C."/>
            <person name="Murphy C."/>
            <person name="Pearson M."/>
            <person name="Poon T.W."/>
            <person name="Priest M."/>
            <person name="Roberts A."/>
            <person name="Saif S."/>
            <person name="Shea T."/>
            <person name="Sykes S."/>
            <person name="Wortman J."/>
            <person name="Nusbaum C."/>
            <person name="Birren B."/>
        </authorList>
    </citation>
    <scope>NUCLEOTIDE SEQUENCE [LARGE SCALE GENOMIC DNA]</scope>
    <source>
        <strain evidence="7 8">CIP 110357</strain>
    </source>
</reference>
<dbReference type="PANTHER" id="PTHR45138">
    <property type="entry name" value="REGULATORY COMPONENTS OF SENSORY TRANSDUCTION SYSTEM"/>
    <property type="match status" value="1"/>
</dbReference>
<dbReference type="InterPro" id="IPR050469">
    <property type="entry name" value="Diguanylate_Cyclase"/>
</dbReference>
<dbReference type="InterPro" id="IPR029787">
    <property type="entry name" value="Nucleotide_cyclase"/>
</dbReference>
<dbReference type="PANTHER" id="PTHR45138:SF9">
    <property type="entry name" value="DIGUANYLATE CYCLASE DGCM-RELATED"/>
    <property type="match status" value="1"/>
</dbReference>
<evidence type="ECO:0000313" key="7">
    <source>
        <dbReference type="EMBL" id="ESK50233.1"/>
    </source>
</evidence>
<dbReference type="SMART" id="SM00086">
    <property type="entry name" value="PAC"/>
    <property type="match status" value="1"/>
</dbReference>
<dbReference type="EC" id="2.7.7.65" evidence="2"/>
<dbReference type="InterPro" id="IPR000160">
    <property type="entry name" value="GGDEF_dom"/>
</dbReference>
<dbReference type="NCBIfam" id="TIGR00254">
    <property type="entry name" value="GGDEF"/>
    <property type="match status" value="1"/>
</dbReference>
<dbReference type="STRING" id="396323.VH98_12170"/>
<dbReference type="SUPFAM" id="SSF55073">
    <property type="entry name" value="Nucleotide cyclase"/>
    <property type="match status" value="1"/>
</dbReference>
<dbReference type="InterPro" id="IPR000014">
    <property type="entry name" value="PAS"/>
</dbReference>
<dbReference type="InterPro" id="IPR013655">
    <property type="entry name" value="PAS_fold_3"/>
</dbReference>
<evidence type="ECO:0000256" key="1">
    <source>
        <dbReference type="ARBA" id="ARBA00001946"/>
    </source>
</evidence>
<comment type="caution">
    <text evidence="7">The sequence shown here is derived from an EMBL/GenBank/DDBJ whole genome shotgun (WGS) entry which is preliminary data.</text>
</comment>
<evidence type="ECO:0000313" key="8">
    <source>
        <dbReference type="Proteomes" id="UP000018418"/>
    </source>
</evidence>
<dbReference type="Pfam" id="PF08447">
    <property type="entry name" value="PAS_3"/>
    <property type="match status" value="1"/>
</dbReference>
<dbReference type="PROSITE" id="PS50113">
    <property type="entry name" value="PAC"/>
    <property type="match status" value="1"/>
</dbReference>
<gene>
    <name evidence="7" type="ORF">P255_02209</name>
</gene>
<feature type="coiled-coil region" evidence="4">
    <location>
        <begin position="123"/>
        <end position="169"/>
    </location>
</feature>
<dbReference type="CDD" id="cd00130">
    <property type="entry name" value="PAS"/>
    <property type="match status" value="1"/>
</dbReference>
<comment type="catalytic activity">
    <reaction evidence="3">
        <text>2 GTP = 3',3'-c-di-GMP + 2 diphosphate</text>
        <dbReference type="Rhea" id="RHEA:24898"/>
        <dbReference type="ChEBI" id="CHEBI:33019"/>
        <dbReference type="ChEBI" id="CHEBI:37565"/>
        <dbReference type="ChEBI" id="CHEBI:58805"/>
        <dbReference type="EC" id="2.7.7.65"/>
    </reaction>
</comment>
<evidence type="ECO:0000256" key="3">
    <source>
        <dbReference type="ARBA" id="ARBA00034247"/>
    </source>
</evidence>
<dbReference type="EMBL" id="AYEU01000007">
    <property type="protein sequence ID" value="ESK50233.1"/>
    <property type="molecule type" value="Genomic_DNA"/>
</dbReference>
<proteinExistence type="predicted"/>
<keyword evidence="8" id="KW-1185">Reference proteome</keyword>
<organism evidence="7 8">
    <name type="scientific">Acinetobacter brisouii CIP 110357</name>
    <dbReference type="NCBI Taxonomy" id="1341683"/>
    <lineage>
        <taxon>Bacteria</taxon>
        <taxon>Pseudomonadati</taxon>
        <taxon>Pseudomonadota</taxon>
        <taxon>Gammaproteobacteria</taxon>
        <taxon>Moraxellales</taxon>
        <taxon>Moraxellaceae</taxon>
        <taxon>Acinetobacter</taxon>
    </lineage>
</organism>
<dbReference type="CDD" id="cd01949">
    <property type="entry name" value="GGDEF"/>
    <property type="match status" value="1"/>
</dbReference>
<dbReference type="GO" id="GO:1902201">
    <property type="term" value="P:negative regulation of bacterial-type flagellum-dependent cell motility"/>
    <property type="evidence" value="ECO:0007669"/>
    <property type="project" value="TreeGrafter"/>
</dbReference>
<dbReference type="GO" id="GO:0005886">
    <property type="term" value="C:plasma membrane"/>
    <property type="evidence" value="ECO:0007669"/>
    <property type="project" value="TreeGrafter"/>
</dbReference>
<dbReference type="InterPro" id="IPR001610">
    <property type="entry name" value="PAC"/>
</dbReference>
<dbReference type="PROSITE" id="PS50887">
    <property type="entry name" value="GGDEF"/>
    <property type="match status" value="1"/>
</dbReference>
<dbReference type="Gene3D" id="3.30.450.20">
    <property type="entry name" value="PAS domain"/>
    <property type="match status" value="1"/>
</dbReference>
<dbReference type="AlphaFoldDB" id="V2U7F0"/>
<dbReference type="NCBIfam" id="TIGR00229">
    <property type="entry name" value="sensory_box"/>
    <property type="match status" value="1"/>
</dbReference>
<dbReference type="PATRIC" id="fig|1341683.3.peg.2182"/>
<dbReference type="SMART" id="SM00267">
    <property type="entry name" value="GGDEF"/>
    <property type="match status" value="1"/>
</dbReference>
<dbReference type="OrthoDB" id="9812260at2"/>
<feature type="domain" description="GGDEF" evidence="6">
    <location>
        <begin position="171"/>
        <end position="309"/>
    </location>
</feature>
<dbReference type="InterPro" id="IPR043128">
    <property type="entry name" value="Rev_trsase/Diguanyl_cyclase"/>
</dbReference>
<dbReference type="Proteomes" id="UP000018418">
    <property type="component" value="Unassembled WGS sequence"/>
</dbReference>
<dbReference type="GO" id="GO:0052621">
    <property type="term" value="F:diguanylate cyclase activity"/>
    <property type="evidence" value="ECO:0007669"/>
    <property type="project" value="UniProtKB-EC"/>
</dbReference>
<evidence type="ECO:0000259" key="5">
    <source>
        <dbReference type="PROSITE" id="PS50113"/>
    </source>
</evidence>
<dbReference type="InterPro" id="IPR035965">
    <property type="entry name" value="PAS-like_dom_sf"/>
</dbReference>
<dbReference type="HOGENOM" id="CLU_000445_11_4_6"/>